<proteinExistence type="inferred from homology"/>
<dbReference type="Gene3D" id="2.130.10.10">
    <property type="entry name" value="YVTN repeat-like/Quinoprotein amine dehydrogenase"/>
    <property type="match status" value="3"/>
</dbReference>
<evidence type="ECO:0000256" key="4">
    <source>
        <dbReference type="ARBA" id="ARBA00023295"/>
    </source>
</evidence>
<keyword evidence="5" id="KW-0624">Polysaccharide degradation</keyword>
<evidence type="ECO:0000256" key="3">
    <source>
        <dbReference type="ARBA" id="ARBA00023277"/>
    </source>
</evidence>
<accession>A0A4S4LBE7</accession>
<evidence type="ECO:0000256" key="6">
    <source>
        <dbReference type="ARBA" id="ARBA00037986"/>
    </source>
</evidence>
<dbReference type="PANTHER" id="PTHR43739">
    <property type="entry name" value="XYLOGLUCANASE (EUROFUNG)"/>
    <property type="match status" value="1"/>
</dbReference>
<feature type="chain" id="PRO_5020894234" description="Xyloglucanase" evidence="7">
    <location>
        <begin position="24"/>
        <end position="607"/>
    </location>
</feature>
<dbReference type="InterPro" id="IPR015943">
    <property type="entry name" value="WD40/YVTN_repeat-like_dom_sf"/>
</dbReference>
<dbReference type="GO" id="GO:0000272">
    <property type="term" value="P:polysaccharide catabolic process"/>
    <property type="evidence" value="ECO:0007669"/>
    <property type="project" value="UniProtKB-KW"/>
</dbReference>
<name>A0A4S4LBE7_9AGAM</name>
<keyword evidence="2" id="KW-0378">Hydrolase</keyword>
<reference evidence="8 9" key="1">
    <citation type="submission" date="2019-02" db="EMBL/GenBank/DDBJ databases">
        <title>Genome sequencing of the rare red list fungi Phellinidium pouzarii.</title>
        <authorList>
            <person name="Buettner E."/>
            <person name="Kellner H."/>
        </authorList>
    </citation>
    <scope>NUCLEOTIDE SEQUENCE [LARGE SCALE GENOMIC DNA]</scope>
    <source>
        <strain evidence="8 9">DSM 108285</strain>
    </source>
</reference>
<gene>
    <name evidence="8" type="ORF">EW145_g2691</name>
</gene>
<keyword evidence="9" id="KW-1185">Reference proteome</keyword>
<organism evidence="8 9">
    <name type="scientific">Phellinidium pouzarii</name>
    <dbReference type="NCBI Taxonomy" id="167371"/>
    <lineage>
        <taxon>Eukaryota</taxon>
        <taxon>Fungi</taxon>
        <taxon>Dikarya</taxon>
        <taxon>Basidiomycota</taxon>
        <taxon>Agaricomycotina</taxon>
        <taxon>Agaricomycetes</taxon>
        <taxon>Hymenochaetales</taxon>
        <taxon>Hymenochaetaceae</taxon>
        <taxon>Phellinidium</taxon>
    </lineage>
</organism>
<dbReference type="GO" id="GO:0010411">
    <property type="term" value="P:xyloglucan metabolic process"/>
    <property type="evidence" value="ECO:0007669"/>
    <property type="project" value="TreeGrafter"/>
</dbReference>
<dbReference type="AlphaFoldDB" id="A0A4S4LBE7"/>
<dbReference type="Proteomes" id="UP000308199">
    <property type="component" value="Unassembled WGS sequence"/>
</dbReference>
<keyword evidence="1 7" id="KW-0732">Signal</keyword>
<evidence type="ECO:0000313" key="9">
    <source>
        <dbReference type="Proteomes" id="UP000308199"/>
    </source>
</evidence>
<dbReference type="PANTHER" id="PTHR43739:SF2">
    <property type="entry name" value="OLIGOXYLOGLUCAN-REDUCING END-SPECIFIC XYLOGLUCANASE-RELATED"/>
    <property type="match status" value="1"/>
</dbReference>
<dbReference type="InterPro" id="IPR052025">
    <property type="entry name" value="Xyloglucanase_GH74"/>
</dbReference>
<protein>
    <recommendedName>
        <fullName evidence="10">Xyloglucanase</fullName>
    </recommendedName>
</protein>
<evidence type="ECO:0000256" key="1">
    <source>
        <dbReference type="ARBA" id="ARBA00022729"/>
    </source>
</evidence>
<sequence>MQKLRKMYFGITAALASVVLARAAVTSQPYVWKNVKIGGGGGFVPDIVFNPIERGLAFARTDIGGAYRLNSDDSWTPLTDFADDEHWDYWGTDALATDPVDPDNLYIAVGMYTNSYDPSIFSASDNVLYLPYANGIGPWDGTAGYVMKYFVSNNSFIDITPAQGIADNSYGYSGMSVDHQNPGTLLLAPFNEYYPDANIMRSTDGGFTWSQIYTYGYPPPDYTLAVYPDYNYNVSLAPWITTFATGDTKHIGWGIQGLAIDPFDSNHWLYGTGLTIYGGHDLTNWDAVPRQNVTVASLADGVEETAVQGLTAPPSGPILVSAVGDVGGFVHTDLTTSPPTFSNPIWPGTASDVDHAGANPSHIVRLSGISGSTSVSVANSSDGGATWTPYPGAPSIADNVYGGKIAMSASGNTLLWTQASGFSGVMVSKDGAPFTAASGIPNGAIIASDKLNNTVFYAASGADFFISVDGGSTFKQVSVLGSATGSTQIAASPFTAGEFFVSTSHGVWHSTNYGANFTGLGGPTQAWSIAAGKGASASGPPALFAAATIGGLNSLYRTDDLGANWAKLPTVATALSQASGMVLAADPNVYSQVFVGTNGRGIFVGHA</sequence>
<dbReference type="OrthoDB" id="2151161at2759"/>
<comment type="similarity">
    <text evidence="6">Belongs to the glycosyl hydrolase 74 family.</text>
</comment>
<evidence type="ECO:0000313" key="8">
    <source>
        <dbReference type="EMBL" id="THH08451.1"/>
    </source>
</evidence>
<keyword evidence="4" id="KW-0326">Glycosidase</keyword>
<dbReference type="GO" id="GO:0016798">
    <property type="term" value="F:hydrolase activity, acting on glycosyl bonds"/>
    <property type="evidence" value="ECO:0007669"/>
    <property type="project" value="UniProtKB-KW"/>
</dbReference>
<dbReference type="EMBL" id="SGPK01000099">
    <property type="protein sequence ID" value="THH08451.1"/>
    <property type="molecule type" value="Genomic_DNA"/>
</dbReference>
<dbReference type="SUPFAM" id="SSF110296">
    <property type="entry name" value="Oligoxyloglucan reducing end-specific cellobiohydrolase"/>
    <property type="match status" value="2"/>
</dbReference>
<feature type="signal peptide" evidence="7">
    <location>
        <begin position="1"/>
        <end position="23"/>
    </location>
</feature>
<comment type="caution">
    <text evidence="8">The sequence shown here is derived from an EMBL/GenBank/DDBJ whole genome shotgun (WGS) entry which is preliminary data.</text>
</comment>
<evidence type="ECO:0008006" key="10">
    <source>
        <dbReference type="Google" id="ProtNLM"/>
    </source>
</evidence>
<evidence type="ECO:0000256" key="5">
    <source>
        <dbReference type="ARBA" id="ARBA00023326"/>
    </source>
</evidence>
<keyword evidence="3" id="KW-0119">Carbohydrate metabolism</keyword>
<evidence type="ECO:0000256" key="7">
    <source>
        <dbReference type="SAM" id="SignalP"/>
    </source>
</evidence>
<evidence type="ECO:0000256" key="2">
    <source>
        <dbReference type="ARBA" id="ARBA00022801"/>
    </source>
</evidence>